<keyword evidence="2" id="KW-1185">Reference proteome</keyword>
<name>A0ABY5SZ69_9SPHN</name>
<accession>A0ABY5SZ69</accession>
<evidence type="ECO:0000313" key="1">
    <source>
        <dbReference type="EMBL" id="UVI38371.1"/>
    </source>
</evidence>
<organism evidence="1 2">
    <name type="scientific">Qipengyuania spongiae</name>
    <dbReference type="NCBI Taxonomy" id="2909673"/>
    <lineage>
        <taxon>Bacteria</taxon>
        <taxon>Pseudomonadati</taxon>
        <taxon>Pseudomonadota</taxon>
        <taxon>Alphaproteobacteria</taxon>
        <taxon>Sphingomonadales</taxon>
        <taxon>Erythrobacteraceae</taxon>
        <taxon>Qipengyuania</taxon>
    </lineage>
</organism>
<reference evidence="1" key="1">
    <citation type="submission" date="2022-02" db="EMBL/GenBank/DDBJ databases">
        <title>Qipengyuania spongiae sp. nov., isolated from marine sponge.</title>
        <authorList>
            <person name="Li Z."/>
            <person name="Zhang M."/>
        </authorList>
    </citation>
    <scope>NUCLEOTIDE SEQUENCE</scope>
    <source>
        <strain evidence="1">PHS-Z21</strain>
    </source>
</reference>
<gene>
    <name evidence="1" type="ORF">L1F33_08860</name>
</gene>
<dbReference type="EMBL" id="CP092471">
    <property type="protein sequence ID" value="UVI38371.1"/>
    <property type="molecule type" value="Genomic_DNA"/>
</dbReference>
<evidence type="ECO:0008006" key="3">
    <source>
        <dbReference type="Google" id="ProtNLM"/>
    </source>
</evidence>
<evidence type="ECO:0000313" key="2">
    <source>
        <dbReference type="Proteomes" id="UP001065265"/>
    </source>
</evidence>
<protein>
    <recommendedName>
        <fullName evidence="3">TnsA endonuclease N-terminal domain-containing protein</fullName>
    </recommendedName>
</protein>
<proteinExistence type="predicted"/>
<dbReference type="RefSeq" id="WP_265557536.1">
    <property type="nucleotide sequence ID" value="NZ_CP092471.1"/>
</dbReference>
<dbReference type="Proteomes" id="UP001065265">
    <property type="component" value="Chromosome"/>
</dbReference>
<sequence length="251" mass="27905">MELQTNRMPHPATLEGAIVHKVVVVRAPDRDQLRGQITGKKTIRTICFPSKKTRRARFGEGAAEIERIEDEEVGCEFVDGIAQPCRVEALMETETGPAWFVHIPDFATLMSSGERILLDAKRNWSDFRSDLGRRQSVLGRLAADALGYRYERIILGSAGSEVRRRNVNEIQACRFVNVPDHLVARASIAMSKGSISLGNLAALLHPINGRSMAFALMVRRIVEIDLESPLGPRSECRSVPPLPLAMPSLRR</sequence>